<dbReference type="Proteomes" id="UP000176450">
    <property type="component" value="Unassembled WGS sequence"/>
</dbReference>
<dbReference type="Pfam" id="PF06737">
    <property type="entry name" value="Transglycosylas"/>
    <property type="match status" value="1"/>
</dbReference>
<dbReference type="InterPro" id="IPR010618">
    <property type="entry name" value="RPF"/>
</dbReference>
<evidence type="ECO:0000259" key="4">
    <source>
        <dbReference type="Pfam" id="PF06737"/>
    </source>
</evidence>
<reference evidence="5 6" key="1">
    <citation type="journal article" date="2016" name="Nat. Commun.">
        <title>Thousands of microbial genomes shed light on interconnected biogeochemical processes in an aquifer system.</title>
        <authorList>
            <person name="Anantharaman K."/>
            <person name="Brown C.T."/>
            <person name="Hug L.A."/>
            <person name="Sharon I."/>
            <person name="Castelle C.J."/>
            <person name="Probst A.J."/>
            <person name="Thomas B.C."/>
            <person name="Singh A."/>
            <person name="Wilkins M.J."/>
            <person name="Karaoz U."/>
            <person name="Brodie E.L."/>
            <person name="Williams K.H."/>
            <person name="Hubbard S.S."/>
            <person name="Banfield J.F."/>
        </authorList>
    </citation>
    <scope>NUCLEOTIDE SEQUENCE [LARGE SCALE GENOMIC DNA]</scope>
</reference>
<dbReference type="SUPFAM" id="SSF53955">
    <property type="entry name" value="Lysozyme-like"/>
    <property type="match status" value="1"/>
</dbReference>
<feature type="transmembrane region" description="Helical" evidence="3">
    <location>
        <begin position="6"/>
        <end position="26"/>
    </location>
</feature>
<dbReference type="EMBL" id="MFJX01000073">
    <property type="protein sequence ID" value="OGG29306.1"/>
    <property type="molecule type" value="Genomic_DNA"/>
</dbReference>
<feature type="compositionally biased region" description="Pro residues" evidence="2">
    <location>
        <begin position="54"/>
        <end position="82"/>
    </location>
</feature>
<organism evidence="5 6">
    <name type="scientific">Candidatus Gottesmanbacteria bacterium RIFCSPLOWO2_01_FULL_46_9</name>
    <dbReference type="NCBI Taxonomy" id="1798394"/>
    <lineage>
        <taxon>Bacteria</taxon>
        <taxon>Candidatus Gottesmaniibacteriota</taxon>
    </lineage>
</organism>
<evidence type="ECO:0000313" key="6">
    <source>
        <dbReference type="Proteomes" id="UP000176450"/>
    </source>
</evidence>
<keyword evidence="3" id="KW-0472">Membrane</keyword>
<evidence type="ECO:0000256" key="1">
    <source>
        <dbReference type="ARBA" id="ARBA00022801"/>
    </source>
</evidence>
<keyword evidence="3" id="KW-0812">Transmembrane</keyword>
<evidence type="ECO:0000313" key="5">
    <source>
        <dbReference type="EMBL" id="OGG29306.1"/>
    </source>
</evidence>
<evidence type="ECO:0000256" key="2">
    <source>
        <dbReference type="SAM" id="MobiDB-lite"/>
    </source>
</evidence>
<dbReference type="Gene3D" id="1.10.530.10">
    <property type="match status" value="1"/>
</dbReference>
<sequence>MPREKIGWLIPGLIIVILPLSTLRLFRKGDVLSSQAPLAASDGRRIVLDFNTPTPTPTPSPTPTPTDTPTPTSTPSPTPTPVPITSQQLDAWFTQYANHFSVDRSLLWRIAVCETGLRPNATNGIYAGMFQFSANTWKTNRLRMNVDPNADLRFNPEESIRTAAFLLSTRGPGAWPNCSLRK</sequence>
<keyword evidence="3" id="KW-1133">Transmembrane helix</keyword>
<comment type="caution">
    <text evidence="5">The sequence shown here is derived from an EMBL/GenBank/DDBJ whole genome shotgun (WGS) entry which is preliminary data.</text>
</comment>
<evidence type="ECO:0000256" key="3">
    <source>
        <dbReference type="SAM" id="Phobius"/>
    </source>
</evidence>
<accession>A0A1F6AXA0</accession>
<gene>
    <name evidence="5" type="ORF">A3A63_02665</name>
</gene>
<feature type="domain" description="Resuscitation-promoting factor core lysozyme-like" evidence="4">
    <location>
        <begin position="108"/>
        <end position="178"/>
    </location>
</feature>
<keyword evidence="1" id="KW-0378">Hydrolase</keyword>
<protein>
    <recommendedName>
        <fullName evidence="4">Resuscitation-promoting factor core lysozyme-like domain-containing protein</fullName>
    </recommendedName>
</protein>
<dbReference type="InterPro" id="IPR023346">
    <property type="entry name" value="Lysozyme-like_dom_sf"/>
</dbReference>
<proteinExistence type="predicted"/>
<feature type="region of interest" description="Disordered" evidence="2">
    <location>
        <begin position="45"/>
        <end position="84"/>
    </location>
</feature>
<dbReference type="GO" id="GO:0016787">
    <property type="term" value="F:hydrolase activity"/>
    <property type="evidence" value="ECO:0007669"/>
    <property type="project" value="UniProtKB-KW"/>
</dbReference>
<name>A0A1F6AXA0_9BACT</name>
<dbReference type="AlphaFoldDB" id="A0A1F6AXA0"/>